<keyword evidence="6" id="KW-1185">Reference proteome</keyword>
<proteinExistence type="predicted"/>
<dbReference type="Proteomes" id="UP001501563">
    <property type="component" value="Unassembled WGS sequence"/>
</dbReference>
<sequence length="308" mass="31572">MTSTTDAAGHPDVEELSDLSEGLLRPSRTGEVRRHLEGCALCSDVYDSLEGIRSILGTAPEPSPMPDDVAERIDAALAAQALLNATTPAAMDIPSDGPAAAHVSRETSPSSASGRPSGHAAAATGPGRSPRKRRTSRPTVALTAILTVGALGLGTFLVQTLGNDSGRTPSTAIGAQTDAAHTYSEHTLQNQVTTLLSGEGSSASPESPKPWGIESADGNTGSSGMGHNKTFGGTTVTVPSCIEQAIRKNQTVLAADEGVYQGKAVFLVLTPDASDSTRVTAYIVDATCVKQASATPGKVLLNHSYARS</sequence>
<evidence type="ECO:0000256" key="3">
    <source>
        <dbReference type="SAM" id="MobiDB-lite"/>
    </source>
</evidence>
<feature type="transmembrane region" description="Helical" evidence="4">
    <location>
        <begin position="139"/>
        <end position="158"/>
    </location>
</feature>
<feature type="region of interest" description="Disordered" evidence="3">
    <location>
        <begin position="89"/>
        <end position="138"/>
    </location>
</feature>
<evidence type="ECO:0008006" key="7">
    <source>
        <dbReference type="Google" id="ProtNLM"/>
    </source>
</evidence>
<keyword evidence="4" id="KW-0812">Transmembrane</keyword>
<dbReference type="RefSeq" id="WP_345549182.1">
    <property type="nucleotide sequence ID" value="NZ_BAAAZA010000008.1"/>
</dbReference>
<keyword evidence="4" id="KW-1133">Transmembrane helix</keyword>
<evidence type="ECO:0000256" key="1">
    <source>
        <dbReference type="ARBA" id="ARBA00023015"/>
    </source>
</evidence>
<feature type="region of interest" description="Disordered" evidence="3">
    <location>
        <begin position="1"/>
        <end position="24"/>
    </location>
</feature>
<comment type="caution">
    <text evidence="5">The sequence shown here is derived from an EMBL/GenBank/DDBJ whole genome shotgun (WGS) entry which is preliminary data.</text>
</comment>
<dbReference type="EMBL" id="BAAAZA010000008">
    <property type="protein sequence ID" value="GAA3867186.1"/>
    <property type="molecule type" value="Genomic_DNA"/>
</dbReference>
<evidence type="ECO:0000256" key="2">
    <source>
        <dbReference type="ARBA" id="ARBA00023163"/>
    </source>
</evidence>
<dbReference type="InterPro" id="IPR041916">
    <property type="entry name" value="Anti_sigma_zinc_sf"/>
</dbReference>
<keyword evidence="1" id="KW-0805">Transcription regulation</keyword>
<keyword evidence="2" id="KW-0804">Transcription</keyword>
<reference evidence="6" key="1">
    <citation type="journal article" date="2019" name="Int. J. Syst. Evol. Microbiol.">
        <title>The Global Catalogue of Microorganisms (GCM) 10K type strain sequencing project: providing services to taxonomists for standard genome sequencing and annotation.</title>
        <authorList>
            <consortium name="The Broad Institute Genomics Platform"/>
            <consortium name="The Broad Institute Genome Sequencing Center for Infectious Disease"/>
            <person name="Wu L."/>
            <person name="Ma J."/>
        </authorList>
    </citation>
    <scope>NUCLEOTIDE SEQUENCE [LARGE SCALE GENOMIC DNA]</scope>
    <source>
        <strain evidence="6">JCM 16578</strain>
    </source>
</reference>
<evidence type="ECO:0000256" key="4">
    <source>
        <dbReference type="SAM" id="Phobius"/>
    </source>
</evidence>
<protein>
    <recommendedName>
        <fullName evidence="7">Zinc-finger domain-containing protein</fullName>
    </recommendedName>
</protein>
<gene>
    <name evidence="5" type="ORF">GCM10022207_34710</name>
</gene>
<accession>A0ABP7K7V4</accession>
<evidence type="ECO:0000313" key="6">
    <source>
        <dbReference type="Proteomes" id="UP001501563"/>
    </source>
</evidence>
<organism evidence="5 6">
    <name type="scientific">Streptomyces lannensis</name>
    <dbReference type="NCBI Taxonomy" id="766498"/>
    <lineage>
        <taxon>Bacteria</taxon>
        <taxon>Bacillati</taxon>
        <taxon>Actinomycetota</taxon>
        <taxon>Actinomycetes</taxon>
        <taxon>Kitasatosporales</taxon>
        <taxon>Streptomycetaceae</taxon>
        <taxon>Streptomyces</taxon>
    </lineage>
</organism>
<evidence type="ECO:0000313" key="5">
    <source>
        <dbReference type="EMBL" id="GAA3867186.1"/>
    </source>
</evidence>
<keyword evidence="4" id="KW-0472">Membrane</keyword>
<dbReference type="Gene3D" id="1.10.10.1320">
    <property type="entry name" value="Anti-sigma factor, zinc-finger domain"/>
    <property type="match status" value="1"/>
</dbReference>
<name>A0ABP7K7V4_9ACTN</name>